<dbReference type="Gene3D" id="1.20.120.790">
    <property type="entry name" value="Heat shock protein 90, C-terminal domain"/>
    <property type="match status" value="1"/>
</dbReference>
<evidence type="ECO:0000313" key="12">
    <source>
        <dbReference type="Proteomes" id="UP000031668"/>
    </source>
</evidence>
<dbReference type="PRINTS" id="PR00775">
    <property type="entry name" value="HEATSHOCK90"/>
</dbReference>
<feature type="region of interest" description="Disordered" evidence="9">
    <location>
        <begin position="215"/>
        <end position="257"/>
    </location>
</feature>
<feature type="binding site" evidence="8">
    <location>
        <begin position="102"/>
        <end position="103"/>
    </location>
    <ligand>
        <name>ATP</name>
        <dbReference type="ChEBI" id="CHEBI:30616"/>
    </ligand>
</feature>
<dbReference type="FunFam" id="1.20.120.790:FF:000001">
    <property type="entry name" value="Heat shock protein 90 alpha"/>
    <property type="match status" value="1"/>
</dbReference>
<gene>
    <name evidence="11" type="ORF">RF11_09282</name>
</gene>
<evidence type="ECO:0000256" key="2">
    <source>
        <dbReference type="ARBA" id="ARBA00008239"/>
    </source>
</evidence>
<dbReference type="SMART" id="SM00387">
    <property type="entry name" value="HATPase_c"/>
    <property type="match status" value="1"/>
</dbReference>
<dbReference type="InterPro" id="IPR037196">
    <property type="entry name" value="HSP90_C"/>
</dbReference>
<dbReference type="EMBL" id="JWZT01004076">
    <property type="protein sequence ID" value="KII64872.1"/>
    <property type="molecule type" value="Genomic_DNA"/>
</dbReference>
<dbReference type="CDD" id="cd16927">
    <property type="entry name" value="HATPase_Hsp90-like"/>
    <property type="match status" value="1"/>
</dbReference>
<dbReference type="NCBIfam" id="NF003555">
    <property type="entry name" value="PRK05218.1"/>
    <property type="match status" value="1"/>
</dbReference>
<feature type="binding site" evidence="8">
    <location>
        <position position="40"/>
    </location>
    <ligand>
        <name>ATP</name>
        <dbReference type="ChEBI" id="CHEBI:30616"/>
    </ligand>
</feature>
<feature type="binding site" evidence="8">
    <location>
        <position position="82"/>
    </location>
    <ligand>
        <name>ATP</name>
        <dbReference type="ChEBI" id="CHEBI:30616"/>
    </ligand>
</feature>
<dbReference type="Proteomes" id="UP000031668">
    <property type="component" value="Unassembled WGS sequence"/>
</dbReference>
<dbReference type="HAMAP" id="MF_00505">
    <property type="entry name" value="HSP90"/>
    <property type="match status" value="1"/>
</dbReference>
<dbReference type="Gene3D" id="3.30.230.80">
    <property type="match status" value="1"/>
</dbReference>
<keyword evidence="7" id="KW-0143">Chaperone</keyword>
<evidence type="ECO:0000256" key="5">
    <source>
        <dbReference type="ARBA" id="ARBA00022840"/>
    </source>
</evidence>
<dbReference type="InterPro" id="IPR020568">
    <property type="entry name" value="Ribosomal_Su5_D2-typ_SF"/>
</dbReference>
<dbReference type="InterPro" id="IPR020575">
    <property type="entry name" value="Hsp90_N"/>
</dbReference>
<dbReference type="GO" id="GO:0016887">
    <property type="term" value="F:ATP hydrolysis activity"/>
    <property type="evidence" value="ECO:0007669"/>
    <property type="project" value="InterPro"/>
</dbReference>
<dbReference type="SUPFAM" id="SSF54211">
    <property type="entry name" value="Ribosomal protein S5 domain 2-like"/>
    <property type="match status" value="1"/>
</dbReference>
<dbReference type="InterPro" id="IPR001404">
    <property type="entry name" value="Hsp90_fam"/>
</dbReference>
<dbReference type="OrthoDB" id="5426351at2759"/>
<sequence length="712" mass="82081">MTSVDGETYHFQAEIAQLMSLIINTFYSNKDVALRELLSNSSDALDKYRYEYIRSNKTQIDDSNLHIEIIPDKENKTLTIIDNGIGMTKLSLVNDLGTIARSGTKAFMEALQSGADISMIGQFGVGFYSAFLIADKVTVTSKNDDDDQHIWASTASGTFSVQLDTTGERLERGTRITLYLKEDQTEYAEERKIKEIVKKHSQFIRYPIKLHVEKTREKEVSDDEADDKPVEEDQQQQQKEEEEQEGDDDAKVEEVKETKKKTKKIQEKYIDQEVLNKVQPLWTRNPDKVTKEEYAELYKTMTNDWQDHLAVKHFSVEGQLEFRAILFFKQRASMDLFQKSRKRNNIRLYVRSIFIMDESETFLPEYMNFVEGVVDSEDLPLNISREMLQQTKILKVIRKNLVKKVIELMEEVYDNPDTRKTFYEQFSKNIKLGIHEDSTNRDKLADFLLFHTSTSGDEMVFLKDYVSRMKPDQKDIYYITGESREIVASSVYLEAFKRRGLEVIFMVDPIDEYCVQQLKKYQDKNIVCITKEGLEIPEAEDDKKAFEEKKTKFESLCKFLKENLTGVESVTVSKRLFSSPCCIVTGQYGWTANMERIMKAQALTDHKSLNYMSSKKHLEINPDHKIVDDLRAKLEADPESGLVRDISRLLFDVALIESGFSLTHPEAFAHRVQNMISFGLGLGDLQVPDNVDVSSAPAAETAQDNLKMEEVD</sequence>
<dbReference type="Gene3D" id="3.30.565.10">
    <property type="entry name" value="Histidine kinase-like ATPase, C-terminal domain"/>
    <property type="match status" value="1"/>
</dbReference>
<evidence type="ECO:0000256" key="4">
    <source>
        <dbReference type="ARBA" id="ARBA00022741"/>
    </source>
</evidence>
<name>A0A0C2MT43_THEKT</name>
<dbReference type="PIRSF" id="PIRSF002583">
    <property type="entry name" value="Hsp90"/>
    <property type="match status" value="1"/>
</dbReference>
<dbReference type="Gene3D" id="3.40.50.11260">
    <property type="match status" value="1"/>
</dbReference>
<evidence type="ECO:0000256" key="9">
    <source>
        <dbReference type="SAM" id="MobiDB-lite"/>
    </source>
</evidence>
<keyword evidence="3" id="KW-0963">Cytoplasm</keyword>
<evidence type="ECO:0000313" key="11">
    <source>
        <dbReference type="EMBL" id="KII64872.1"/>
    </source>
</evidence>
<keyword evidence="12" id="KW-1185">Reference proteome</keyword>
<keyword evidence="6 11" id="KW-0346">Stress response</keyword>
<dbReference type="FunFam" id="3.40.50.11260:FF:000001">
    <property type="entry name" value="Heat shock protein 90 alpha"/>
    <property type="match status" value="1"/>
</dbReference>
<dbReference type="Pfam" id="PF13589">
    <property type="entry name" value="HATPase_c_3"/>
    <property type="match status" value="1"/>
</dbReference>
<evidence type="ECO:0000256" key="7">
    <source>
        <dbReference type="ARBA" id="ARBA00023186"/>
    </source>
</evidence>
<feature type="binding site" evidence="8">
    <location>
        <position position="36"/>
    </location>
    <ligand>
        <name>ATP</name>
        <dbReference type="ChEBI" id="CHEBI:30616"/>
    </ligand>
</feature>
<dbReference type="OMA" id="MRRMKEM"/>
<keyword evidence="4 8" id="KW-0547">Nucleotide-binding</keyword>
<dbReference type="InterPro" id="IPR003594">
    <property type="entry name" value="HATPase_dom"/>
</dbReference>
<feature type="binding site" evidence="8">
    <location>
        <position position="87"/>
    </location>
    <ligand>
        <name>ATP</name>
        <dbReference type="ChEBI" id="CHEBI:30616"/>
    </ligand>
</feature>
<feature type="binding site" evidence="8">
    <location>
        <begin position="122"/>
        <end position="127"/>
    </location>
    <ligand>
        <name>ATP</name>
        <dbReference type="ChEBI" id="CHEBI:30616"/>
    </ligand>
</feature>
<evidence type="ECO:0000259" key="10">
    <source>
        <dbReference type="SMART" id="SM00387"/>
    </source>
</evidence>
<feature type="compositionally biased region" description="Acidic residues" evidence="9">
    <location>
        <begin position="220"/>
        <end position="251"/>
    </location>
</feature>
<proteinExistence type="inferred from homology"/>
<comment type="caution">
    <text evidence="11">The sequence shown here is derived from an EMBL/GenBank/DDBJ whole genome shotgun (WGS) entry which is preliminary data.</text>
</comment>
<organism evidence="11 12">
    <name type="scientific">Thelohanellus kitauei</name>
    <name type="common">Myxosporean</name>
    <dbReference type="NCBI Taxonomy" id="669202"/>
    <lineage>
        <taxon>Eukaryota</taxon>
        <taxon>Metazoa</taxon>
        <taxon>Cnidaria</taxon>
        <taxon>Myxozoa</taxon>
        <taxon>Myxosporea</taxon>
        <taxon>Bivalvulida</taxon>
        <taxon>Platysporina</taxon>
        <taxon>Myxobolidae</taxon>
        <taxon>Thelohanellus</taxon>
    </lineage>
</organism>
<evidence type="ECO:0000256" key="3">
    <source>
        <dbReference type="ARBA" id="ARBA00022490"/>
    </source>
</evidence>
<feature type="binding site" evidence="8">
    <location>
        <position position="174"/>
    </location>
    <ligand>
        <name>ATP</name>
        <dbReference type="ChEBI" id="CHEBI:30616"/>
    </ligand>
</feature>
<feature type="domain" description="Histidine kinase/HSP90-like ATPase" evidence="10">
    <location>
        <begin position="29"/>
        <end position="184"/>
    </location>
</feature>
<feature type="binding site" evidence="8">
    <location>
        <position position="385"/>
    </location>
    <ligand>
        <name>ATP</name>
        <dbReference type="ChEBI" id="CHEBI:30616"/>
    </ligand>
</feature>
<reference evidence="11 12" key="1">
    <citation type="journal article" date="2014" name="Genome Biol. Evol.">
        <title>The genome of the myxosporean Thelohanellus kitauei shows adaptations to nutrient acquisition within its fish host.</title>
        <authorList>
            <person name="Yang Y."/>
            <person name="Xiong J."/>
            <person name="Zhou Z."/>
            <person name="Huo F."/>
            <person name="Miao W."/>
            <person name="Ran C."/>
            <person name="Liu Y."/>
            <person name="Zhang J."/>
            <person name="Feng J."/>
            <person name="Wang M."/>
            <person name="Wang M."/>
            <person name="Wang L."/>
            <person name="Yao B."/>
        </authorList>
    </citation>
    <scope>NUCLEOTIDE SEQUENCE [LARGE SCALE GENOMIC DNA]</scope>
    <source>
        <strain evidence="11">Wuqing</strain>
    </source>
</reference>
<dbReference type="Pfam" id="PF00183">
    <property type="entry name" value="HSP90"/>
    <property type="match status" value="1"/>
</dbReference>
<protein>
    <submittedName>
        <fullName evidence="11">Heat shock protein HSP 90-alpha 1</fullName>
    </submittedName>
</protein>
<dbReference type="GO" id="GO:0051082">
    <property type="term" value="F:unfolded protein binding"/>
    <property type="evidence" value="ECO:0007669"/>
    <property type="project" value="InterPro"/>
</dbReference>
<dbReference type="GO" id="GO:0005524">
    <property type="term" value="F:ATP binding"/>
    <property type="evidence" value="ECO:0007669"/>
    <property type="project" value="UniProtKB-KW"/>
</dbReference>
<dbReference type="GO" id="GO:0005737">
    <property type="term" value="C:cytoplasm"/>
    <property type="evidence" value="ECO:0007669"/>
    <property type="project" value="UniProtKB-SubCell"/>
</dbReference>
<dbReference type="FunFam" id="3.30.565.10:FF:000001">
    <property type="entry name" value="Heat shock protein HSP 90-alpha"/>
    <property type="match status" value="1"/>
</dbReference>
<keyword evidence="5 8" id="KW-0067">ATP-binding</keyword>
<dbReference type="PANTHER" id="PTHR11528">
    <property type="entry name" value="HEAT SHOCK PROTEIN 90 FAMILY MEMBER"/>
    <property type="match status" value="1"/>
</dbReference>
<comment type="subcellular location">
    <subcellularLocation>
        <location evidence="1">Cytoplasm</location>
    </subcellularLocation>
</comment>
<evidence type="ECO:0000256" key="1">
    <source>
        <dbReference type="ARBA" id="ARBA00004496"/>
    </source>
</evidence>
<comment type="similarity">
    <text evidence="2">Belongs to the heat shock protein 90 family.</text>
</comment>
<accession>A0A0C2MT43</accession>
<dbReference type="SUPFAM" id="SSF55874">
    <property type="entry name" value="ATPase domain of HSP90 chaperone/DNA topoisomerase II/histidine kinase"/>
    <property type="match status" value="1"/>
</dbReference>
<evidence type="ECO:0000256" key="8">
    <source>
        <dbReference type="PIRSR" id="PIRSR002583-1"/>
    </source>
</evidence>
<dbReference type="SUPFAM" id="SSF110942">
    <property type="entry name" value="HSP90 C-terminal domain"/>
    <property type="match status" value="1"/>
</dbReference>
<dbReference type="GO" id="GO:0140662">
    <property type="term" value="F:ATP-dependent protein folding chaperone"/>
    <property type="evidence" value="ECO:0007669"/>
    <property type="project" value="InterPro"/>
</dbReference>
<dbReference type="FunFam" id="3.30.230.80:FF:000001">
    <property type="entry name" value="Heat shock protein 90 alpha"/>
    <property type="match status" value="1"/>
</dbReference>
<evidence type="ECO:0000256" key="6">
    <source>
        <dbReference type="ARBA" id="ARBA00023016"/>
    </source>
</evidence>
<dbReference type="AlphaFoldDB" id="A0A0C2MT43"/>
<dbReference type="InterPro" id="IPR036890">
    <property type="entry name" value="HATPase_C_sf"/>
</dbReference>